<geneLocation type="plasmid" evidence="1 2">
    <name>unnamed3</name>
</geneLocation>
<keyword evidence="1" id="KW-0614">Plasmid</keyword>
<dbReference type="RefSeq" id="WP_245126912.1">
    <property type="nucleotide sequence ID" value="NZ_CP095064.1"/>
</dbReference>
<reference evidence="1" key="1">
    <citation type="submission" date="2022-04" db="EMBL/GenBank/DDBJ databases">
        <title>Hymenobacter sp. isolated from the air.</title>
        <authorList>
            <person name="Won M."/>
            <person name="Lee C.-M."/>
            <person name="Woen H.-Y."/>
            <person name="Kwon S.-W."/>
        </authorList>
    </citation>
    <scope>NUCLEOTIDE SEQUENCE</scope>
    <source>
        <strain evidence="1">5420S-77</strain>
        <plasmid evidence="1">unnamed3</plasmid>
    </source>
</reference>
<name>A0ABY4GE83_9BACT</name>
<keyword evidence="2" id="KW-1185">Reference proteome</keyword>
<evidence type="ECO:0000313" key="1">
    <source>
        <dbReference type="EMBL" id="UOQ69158.1"/>
    </source>
</evidence>
<accession>A0ABY4GE83</accession>
<gene>
    <name evidence="1" type="ORF">MUN86_25940</name>
</gene>
<proteinExistence type="predicted"/>
<evidence type="ECO:0000313" key="2">
    <source>
        <dbReference type="Proteomes" id="UP000830401"/>
    </source>
</evidence>
<protein>
    <submittedName>
        <fullName evidence="1">Uncharacterized protein</fullName>
    </submittedName>
</protein>
<organism evidence="1 2">
    <name type="scientific">Hymenobacter volaticus</name>
    <dbReference type="NCBI Taxonomy" id="2932254"/>
    <lineage>
        <taxon>Bacteria</taxon>
        <taxon>Pseudomonadati</taxon>
        <taxon>Bacteroidota</taxon>
        <taxon>Cytophagia</taxon>
        <taxon>Cytophagales</taxon>
        <taxon>Hymenobacteraceae</taxon>
        <taxon>Hymenobacter</taxon>
    </lineage>
</organism>
<dbReference type="EMBL" id="CP095064">
    <property type="protein sequence ID" value="UOQ69158.1"/>
    <property type="molecule type" value="Genomic_DNA"/>
</dbReference>
<sequence length="73" mass="8075">MLNRREAALFAALQLTHFSWLADGRGRLAGRCVPGIVGGAFYDLAGIQAEDGLKLTSLLNKRKAPQSIWDDWF</sequence>
<dbReference type="Proteomes" id="UP000830401">
    <property type="component" value="Plasmid unnamed3"/>
</dbReference>